<evidence type="ECO:0000256" key="2">
    <source>
        <dbReference type="ARBA" id="ARBA00022475"/>
    </source>
</evidence>
<dbReference type="KEGG" id="sawl:NGM29_04410"/>
<evidence type="ECO:0000256" key="3">
    <source>
        <dbReference type="ARBA" id="ARBA00022692"/>
    </source>
</evidence>
<dbReference type="PANTHER" id="PTHR30213:SF0">
    <property type="entry name" value="UPF0761 MEMBRANE PROTEIN YIHY"/>
    <property type="match status" value="1"/>
</dbReference>
<evidence type="ECO:0000256" key="6">
    <source>
        <dbReference type="SAM" id="MobiDB-lite"/>
    </source>
</evidence>
<feature type="transmembrane region" description="Helical" evidence="7">
    <location>
        <begin position="128"/>
        <end position="152"/>
    </location>
</feature>
<dbReference type="Proteomes" id="UP001056855">
    <property type="component" value="Chromosome"/>
</dbReference>
<evidence type="ECO:0000256" key="1">
    <source>
        <dbReference type="ARBA" id="ARBA00004651"/>
    </source>
</evidence>
<keyword evidence="4 7" id="KW-1133">Transmembrane helix</keyword>
<feature type="transmembrane region" description="Helical" evidence="7">
    <location>
        <begin position="23"/>
        <end position="50"/>
    </location>
</feature>
<feature type="transmembrane region" description="Helical" evidence="7">
    <location>
        <begin position="395"/>
        <end position="424"/>
    </location>
</feature>
<evidence type="ECO:0000256" key="4">
    <source>
        <dbReference type="ARBA" id="ARBA00022989"/>
    </source>
</evidence>
<dbReference type="RefSeq" id="WP_254159193.1">
    <property type="nucleotide sequence ID" value="NZ_CP100355.1"/>
</dbReference>
<feature type="transmembrane region" description="Helical" evidence="7">
    <location>
        <begin position="222"/>
        <end position="255"/>
    </location>
</feature>
<evidence type="ECO:0000313" key="8">
    <source>
        <dbReference type="EMBL" id="UTF54521.1"/>
    </source>
</evidence>
<keyword evidence="3 7" id="KW-0812">Transmembrane</keyword>
<feature type="transmembrane region" description="Helical" evidence="7">
    <location>
        <begin position="164"/>
        <end position="184"/>
    </location>
</feature>
<dbReference type="NCBIfam" id="TIGR00765">
    <property type="entry name" value="yihY_not_rbn"/>
    <property type="match status" value="1"/>
</dbReference>
<dbReference type="EMBL" id="CP100355">
    <property type="protein sequence ID" value="UTF54521.1"/>
    <property type="molecule type" value="Genomic_DNA"/>
</dbReference>
<keyword evidence="9" id="KW-1185">Reference proteome</keyword>
<dbReference type="GO" id="GO:0005886">
    <property type="term" value="C:plasma membrane"/>
    <property type="evidence" value="ECO:0007669"/>
    <property type="project" value="UniProtKB-SubCell"/>
</dbReference>
<dbReference type="GeneID" id="73289262"/>
<keyword evidence="5 7" id="KW-0472">Membrane</keyword>
<reference evidence="8" key="1">
    <citation type="submission" date="2022-06" db="EMBL/GenBank/DDBJ databases">
        <title>Diverse halophilic archaea isolated from saline environments.</title>
        <authorList>
            <person name="Cui H.-L."/>
        </authorList>
    </citation>
    <scope>NUCLEOTIDE SEQUENCE</scope>
    <source>
        <strain evidence="8">WLHS1</strain>
    </source>
</reference>
<evidence type="ECO:0000313" key="9">
    <source>
        <dbReference type="Proteomes" id="UP001056855"/>
    </source>
</evidence>
<feature type="compositionally biased region" description="Polar residues" evidence="6">
    <location>
        <begin position="267"/>
        <end position="276"/>
    </location>
</feature>
<feature type="transmembrane region" description="Helical" evidence="7">
    <location>
        <begin position="369"/>
        <end position="389"/>
    </location>
</feature>
<name>A0A9E7SWZ0_9EURY</name>
<gene>
    <name evidence="8" type="ORF">NGM29_04410</name>
</gene>
<feature type="transmembrane region" description="Helical" evidence="7">
    <location>
        <begin position="196"/>
        <end position="216"/>
    </location>
</feature>
<feature type="transmembrane region" description="Helical" evidence="7">
    <location>
        <begin position="89"/>
        <end position="107"/>
    </location>
</feature>
<protein>
    <submittedName>
        <fullName evidence="8">YihY family inner membrane protein</fullName>
    </submittedName>
</protein>
<proteinExistence type="predicted"/>
<comment type="subcellular location">
    <subcellularLocation>
        <location evidence="1">Cell membrane</location>
        <topology evidence="1">Multi-pass membrane protein</topology>
    </subcellularLocation>
</comment>
<organism evidence="8 9">
    <name type="scientific">Natronosalvus rutilus</name>
    <dbReference type="NCBI Taxonomy" id="2953753"/>
    <lineage>
        <taxon>Archaea</taxon>
        <taxon>Methanobacteriati</taxon>
        <taxon>Methanobacteriota</taxon>
        <taxon>Stenosarchaea group</taxon>
        <taxon>Halobacteria</taxon>
        <taxon>Halobacteriales</taxon>
        <taxon>Natrialbaceae</taxon>
        <taxon>Natronosalvus</taxon>
    </lineage>
</organism>
<evidence type="ECO:0000256" key="5">
    <source>
        <dbReference type="ARBA" id="ARBA00023136"/>
    </source>
</evidence>
<keyword evidence="2" id="KW-1003">Cell membrane</keyword>
<dbReference type="AlphaFoldDB" id="A0A9E7SWZ0"/>
<evidence type="ECO:0000256" key="7">
    <source>
        <dbReference type="SAM" id="Phobius"/>
    </source>
</evidence>
<dbReference type="InterPro" id="IPR017039">
    <property type="entry name" value="Virul_fac_BrkB"/>
</dbReference>
<dbReference type="Pfam" id="PF03631">
    <property type="entry name" value="Virul_fac_BrkB"/>
    <property type="match status" value="1"/>
</dbReference>
<feature type="compositionally biased region" description="Basic and acidic residues" evidence="6">
    <location>
        <begin position="302"/>
        <end position="317"/>
    </location>
</feature>
<feature type="region of interest" description="Disordered" evidence="6">
    <location>
        <begin position="267"/>
        <end position="317"/>
    </location>
</feature>
<sequence length="437" mass="47480">MIDRRRTIQLTYRILSLARTEQLTLLSAAVAFYAFLSLVPLSLLSLSVAASIGGEPLATRVAEISEDVLTPTARQILAETLLDDTGRQGATAIGAVGLIWGASRVLHGLDQMFSAVYGTVRSSSLLNTLWDSMIVLLAATLGFSAVTVLEVAVEFVPVFSVGPFGPVFVLISLLAAFFPMYVVFPDVPVSLREAAPGAIIATVGWFALGQVFSLYTTFAGGYSVYGVLGAVLLVLVWLYVGAAIVVFGVVVNAVLAGIDVDRQLQSHGPRQVSTEAMSEDATGADERDGPARGASEPQSRSRSRERGESRTRDRADDPAALREELRQFEDRLESFETSVEDRTVRRQSLEADLKRYVRRRVRRGHAHGWGPYLVLLYGTAMTLGAFYFLEGPWAVLAMLVVWTSTLGVYVLMVLFGASISALGLPGRLRNRVSEWRS</sequence>
<dbReference type="PANTHER" id="PTHR30213">
    <property type="entry name" value="INNER MEMBRANE PROTEIN YHJD"/>
    <property type="match status" value="1"/>
</dbReference>
<accession>A0A9E7SWZ0</accession>